<sequence length="325" mass="39479">MNSVTEFTSSQRRSHKSDQYSNNNNENNNEHTTSSNTEEDQNIKTTIEFKDRTLLNMIRAYDLYYKLIDSFVHYFDEVGFSKFVVDVFFDRSNKVFDHSSMSRLYTDFNDWFKRLNQDDNVQLKFRIDTYRYIFKFRTTEITNNSFNYFYLYQLVYENNSSDSEDDNNIIYVNNDNSNISNNHFKFSDIIMEKIISFCFDMEQRPRCVANYSYNVLEFDRGHDLFKFSFVCKRVFQIIVKQLKNQNVRWHNQYKFNNEYSLMKQPPLYFDYKKISSFKHDKGVEYTRQFTSRVETFLIESDEYDATINSRVIRNYIYSKIIDKDV</sequence>
<reference evidence="2 3" key="1">
    <citation type="journal article" date="2011" name="Genome Res.">
        <title>Phylogeny-wide analysis of social amoeba genomes highlights ancient origins for complex intercellular communication.</title>
        <authorList>
            <person name="Heidel A.J."/>
            <person name="Lawal H.M."/>
            <person name="Felder M."/>
            <person name="Schilde C."/>
            <person name="Helps N.R."/>
            <person name="Tunggal B."/>
            <person name="Rivero F."/>
            <person name="John U."/>
            <person name="Schleicher M."/>
            <person name="Eichinger L."/>
            <person name="Platzer M."/>
            <person name="Noegel A.A."/>
            <person name="Schaap P."/>
            <person name="Gloeckner G."/>
        </authorList>
    </citation>
    <scope>NUCLEOTIDE SEQUENCE [LARGE SCALE GENOMIC DNA]</scope>
    <source>
        <strain evidence="3">ATCC 26659 / Pp 5 / PN500</strain>
    </source>
</reference>
<dbReference type="RefSeq" id="XP_020435654.1">
    <property type="nucleotide sequence ID" value="XM_020573582.1"/>
</dbReference>
<dbReference type="EMBL" id="ADBJ01000010">
    <property type="protein sequence ID" value="EFA83537.1"/>
    <property type="molecule type" value="Genomic_DNA"/>
</dbReference>
<gene>
    <name evidence="2" type="ORF">PPL_02602</name>
</gene>
<dbReference type="GeneID" id="31358125"/>
<feature type="region of interest" description="Disordered" evidence="1">
    <location>
        <begin position="1"/>
        <end position="41"/>
    </location>
</feature>
<keyword evidence="3" id="KW-1185">Reference proteome</keyword>
<evidence type="ECO:0000313" key="3">
    <source>
        <dbReference type="Proteomes" id="UP000001396"/>
    </source>
</evidence>
<proteinExistence type="predicted"/>
<organism evidence="2 3">
    <name type="scientific">Heterostelium pallidum (strain ATCC 26659 / Pp 5 / PN500)</name>
    <name type="common">Cellular slime mold</name>
    <name type="synonym">Polysphondylium pallidum</name>
    <dbReference type="NCBI Taxonomy" id="670386"/>
    <lineage>
        <taxon>Eukaryota</taxon>
        <taxon>Amoebozoa</taxon>
        <taxon>Evosea</taxon>
        <taxon>Eumycetozoa</taxon>
        <taxon>Dictyostelia</taxon>
        <taxon>Acytosteliales</taxon>
        <taxon>Acytosteliaceae</taxon>
        <taxon>Heterostelium</taxon>
    </lineage>
</organism>
<dbReference type="PANTHER" id="PTHR39532:SF3">
    <property type="entry name" value="F-BOX DOMAIN-CONTAINING PROTEIN"/>
    <property type="match status" value="1"/>
</dbReference>
<evidence type="ECO:0000256" key="1">
    <source>
        <dbReference type="SAM" id="MobiDB-lite"/>
    </source>
</evidence>
<name>D3B2I9_HETP5</name>
<feature type="compositionally biased region" description="Low complexity" evidence="1">
    <location>
        <begin position="21"/>
        <end position="36"/>
    </location>
</feature>
<evidence type="ECO:0000313" key="2">
    <source>
        <dbReference type="EMBL" id="EFA83537.1"/>
    </source>
</evidence>
<comment type="caution">
    <text evidence="2">The sequence shown here is derived from an EMBL/GenBank/DDBJ whole genome shotgun (WGS) entry which is preliminary data.</text>
</comment>
<feature type="compositionally biased region" description="Polar residues" evidence="1">
    <location>
        <begin position="1"/>
        <end position="11"/>
    </location>
</feature>
<dbReference type="Proteomes" id="UP000001396">
    <property type="component" value="Unassembled WGS sequence"/>
</dbReference>
<dbReference type="InParanoid" id="D3B2I9"/>
<dbReference type="PANTHER" id="PTHR39532">
    <property type="entry name" value="F-BOX DOMAIN-CONTAINING PROTEIN-RELATED"/>
    <property type="match status" value="1"/>
</dbReference>
<dbReference type="AlphaFoldDB" id="D3B2I9"/>
<accession>D3B2I9</accession>
<protein>
    <submittedName>
        <fullName evidence="2">Uncharacterized protein</fullName>
    </submittedName>
</protein>